<comment type="caution">
    <text evidence="1">The sequence shown here is derived from an EMBL/GenBank/DDBJ whole genome shotgun (WGS) entry which is preliminary data.</text>
</comment>
<proteinExistence type="predicted"/>
<evidence type="ECO:0000313" key="1">
    <source>
        <dbReference type="EMBL" id="CAG7822328.1"/>
    </source>
</evidence>
<keyword evidence="2" id="KW-1185">Reference proteome</keyword>
<sequence>MSWGGAVRLIFLKNNKQRLQMK</sequence>
<dbReference type="AlphaFoldDB" id="A0A8J2PGG5"/>
<reference evidence="1" key="1">
    <citation type="submission" date="2021-06" db="EMBL/GenBank/DDBJ databases">
        <authorList>
            <person name="Hodson N. C."/>
            <person name="Mongue J. A."/>
            <person name="Jaron S. K."/>
        </authorList>
    </citation>
    <scope>NUCLEOTIDE SEQUENCE</scope>
</reference>
<dbReference type="Proteomes" id="UP000708208">
    <property type="component" value="Unassembled WGS sequence"/>
</dbReference>
<evidence type="ECO:0000313" key="2">
    <source>
        <dbReference type="Proteomes" id="UP000708208"/>
    </source>
</evidence>
<dbReference type="EMBL" id="CAJVCH010526098">
    <property type="protein sequence ID" value="CAG7822328.1"/>
    <property type="molecule type" value="Genomic_DNA"/>
</dbReference>
<protein>
    <submittedName>
        <fullName evidence="1">Uncharacterized protein</fullName>
    </submittedName>
</protein>
<gene>
    <name evidence="1" type="ORF">AFUS01_LOCUS32610</name>
</gene>
<accession>A0A8J2PGG5</accession>
<feature type="non-terminal residue" evidence="1">
    <location>
        <position position="1"/>
    </location>
</feature>
<organism evidence="1 2">
    <name type="scientific">Allacma fusca</name>
    <dbReference type="NCBI Taxonomy" id="39272"/>
    <lineage>
        <taxon>Eukaryota</taxon>
        <taxon>Metazoa</taxon>
        <taxon>Ecdysozoa</taxon>
        <taxon>Arthropoda</taxon>
        <taxon>Hexapoda</taxon>
        <taxon>Collembola</taxon>
        <taxon>Symphypleona</taxon>
        <taxon>Sminthuridae</taxon>
        <taxon>Allacma</taxon>
    </lineage>
</organism>
<name>A0A8J2PGG5_9HEXA</name>